<accession>A0A6P1VUG2</accession>
<protein>
    <submittedName>
        <fullName evidence="1">Uncharacterized protein</fullName>
    </submittedName>
</protein>
<dbReference type="Proteomes" id="UP000464577">
    <property type="component" value="Chromosome"/>
</dbReference>
<evidence type="ECO:0000313" key="1">
    <source>
        <dbReference type="EMBL" id="QHV96345.1"/>
    </source>
</evidence>
<dbReference type="KEGG" id="senf:GJR95_15535"/>
<dbReference type="RefSeq" id="WP_162386752.1">
    <property type="nucleotide sequence ID" value="NZ_CP045997.1"/>
</dbReference>
<organism evidence="1 2">
    <name type="scientific">Spirosoma endbachense</name>
    <dbReference type="NCBI Taxonomy" id="2666025"/>
    <lineage>
        <taxon>Bacteria</taxon>
        <taxon>Pseudomonadati</taxon>
        <taxon>Bacteroidota</taxon>
        <taxon>Cytophagia</taxon>
        <taxon>Cytophagales</taxon>
        <taxon>Cytophagaceae</taxon>
        <taxon>Spirosoma</taxon>
    </lineage>
</organism>
<keyword evidence="2" id="KW-1185">Reference proteome</keyword>
<dbReference type="AlphaFoldDB" id="A0A6P1VUG2"/>
<proteinExistence type="predicted"/>
<gene>
    <name evidence="1" type="ORF">GJR95_15535</name>
</gene>
<dbReference type="EMBL" id="CP045997">
    <property type="protein sequence ID" value="QHV96345.1"/>
    <property type="molecule type" value="Genomic_DNA"/>
</dbReference>
<name>A0A6P1VUG2_9BACT</name>
<evidence type="ECO:0000313" key="2">
    <source>
        <dbReference type="Proteomes" id="UP000464577"/>
    </source>
</evidence>
<reference evidence="1 2" key="1">
    <citation type="submission" date="2019-11" db="EMBL/GenBank/DDBJ databases">
        <title>Spirosoma endbachense sp. nov., isolated from a natural salt meadow.</title>
        <authorList>
            <person name="Rojas J."/>
            <person name="Ambika Manirajan B."/>
            <person name="Ratering S."/>
            <person name="Suarez C."/>
            <person name="Geissler-Plaum R."/>
            <person name="Schnell S."/>
        </authorList>
    </citation>
    <scope>NUCLEOTIDE SEQUENCE [LARGE SCALE GENOMIC DNA]</scope>
    <source>
        <strain evidence="1 2">I-24</strain>
    </source>
</reference>
<sequence length="79" mass="9073">MQTSNRYILRYEGPSTMPVNDLQSIQSQVEVLNTSRKMLLIEAAPDTLTDLLQKLPEWTAKPEITHKIPLTQPVIEKRI</sequence>